<dbReference type="RefSeq" id="WP_001747728.1">
    <property type="nucleotide sequence ID" value="NZ_BIMS01000005.1"/>
</dbReference>
<dbReference type="PROSITE" id="PS51106">
    <property type="entry name" value="PTS_EIIC_TYPE_4"/>
    <property type="match status" value="1"/>
</dbReference>
<accession>A0A2T8TG97</accession>
<evidence type="ECO:0000313" key="12">
    <source>
        <dbReference type="Proteomes" id="UP000245912"/>
    </source>
</evidence>
<evidence type="ECO:0000256" key="7">
    <source>
        <dbReference type="ARBA" id="ARBA00022989"/>
    </source>
</evidence>
<protein>
    <submittedName>
        <fullName evidence="11">PTS sugar transporter subunit IIC</fullName>
    </submittedName>
</protein>
<dbReference type="GO" id="GO:0005886">
    <property type="term" value="C:plasma membrane"/>
    <property type="evidence" value="ECO:0007669"/>
    <property type="project" value="UniProtKB-SubCell"/>
</dbReference>
<evidence type="ECO:0000256" key="5">
    <source>
        <dbReference type="ARBA" id="ARBA00022683"/>
    </source>
</evidence>
<feature type="transmembrane region" description="Helical" evidence="9">
    <location>
        <begin position="139"/>
        <end position="162"/>
    </location>
</feature>
<feature type="transmembrane region" description="Helical" evidence="9">
    <location>
        <begin position="92"/>
        <end position="118"/>
    </location>
</feature>
<feature type="transmembrane region" description="Helical" evidence="9">
    <location>
        <begin position="52"/>
        <end position="72"/>
    </location>
</feature>
<evidence type="ECO:0000256" key="2">
    <source>
        <dbReference type="ARBA" id="ARBA00022448"/>
    </source>
</evidence>
<feature type="transmembrane region" description="Helical" evidence="9">
    <location>
        <begin position="182"/>
        <end position="200"/>
    </location>
</feature>
<keyword evidence="8 9" id="KW-0472">Membrane</keyword>
<keyword evidence="6 9" id="KW-0812">Transmembrane</keyword>
<keyword evidence="5" id="KW-0598">Phosphotransferase system</keyword>
<keyword evidence="3" id="KW-1003">Cell membrane</keyword>
<dbReference type="Pfam" id="PF03609">
    <property type="entry name" value="EII-Sor"/>
    <property type="match status" value="1"/>
</dbReference>
<name>A0A2T8TG97_SALER</name>
<dbReference type="InterPro" id="IPR050303">
    <property type="entry name" value="GatZ_KbaZ_carbometab"/>
</dbReference>
<gene>
    <name evidence="10" type="ORF">ASQ14_22785</name>
    <name evidence="11" type="ORF">C4860_00330</name>
</gene>
<comment type="caution">
    <text evidence="11">The sequence shown here is derived from an EMBL/GenBank/DDBJ whole genome shotgun (WGS) entry which is preliminary data.</text>
</comment>
<feature type="transmembrane region" description="Helical" evidence="9">
    <location>
        <begin position="26"/>
        <end position="45"/>
    </location>
</feature>
<feature type="transmembrane region" description="Helical" evidence="9">
    <location>
        <begin position="207"/>
        <end position="235"/>
    </location>
</feature>
<evidence type="ECO:0000256" key="6">
    <source>
        <dbReference type="ARBA" id="ARBA00022692"/>
    </source>
</evidence>
<reference evidence="11 12" key="1">
    <citation type="submission" date="2018-04" db="EMBL/GenBank/DDBJ databases">
        <title>Serotype diversity and antimicrobial resistance among Salmonella enterica isolated from patients at an equine referral hospital.</title>
        <authorList>
            <person name="Leon I.M."/>
            <person name="Lawhon S.D."/>
            <person name="Norman K.N."/>
            <person name="Threadgill D.S."/>
            <person name="Ohta N."/>
            <person name="Vinasco J."/>
            <person name="Scott H.M."/>
        </authorList>
    </citation>
    <scope>NUCLEOTIDE SEQUENCE [LARGE SCALE GENOMIC DNA]</scope>
    <source>
        <strain evidence="11 12">235</strain>
    </source>
</reference>
<proteinExistence type="predicted"/>
<dbReference type="InterPro" id="IPR004700">
    <property type="entry name" value="PTS_IIC_man"/>
</dbReference>
<dbReference type="EMBL" id="QDLQ01000001">
    <property type="protein sequence ID" value="PVJ00701.1"/>
    <property type="molecule type" value="Genomic_DNA"/>
</dbReference>
<dbReference type="PANTHER" id="PTHR32502">
    <property type="entry name" value="N-ACETYLGALACTOSAMINE PERMEASE II COMPONENT-RELATED"/>
    <property type="match status" value="1"/>
</dbReference>
<evidence type="ECO:0000256" key="1">
    <source>
        <dbReference type="ARBA" id="ARBA00004651"/>
    </source>
</evidence>
<evidence type="ECO:0000256" key="8">
    <source>
        <dbReference type="ARBA" id="ARBA00023136"/>
    </source>
</evidence>
<dbReference type="Proteomes" id="UP000885410">
    <property type="component" value="Unassembled WGS sequence"/>
</dbReference>
<dbReference type="PANTHER" id="PTHR32502:SF8">
    <property type="entry name" value="N-ACETYLGALACTOSAMINE PERMEASE IIC COMPONENT 1"/>
    <property type="match status" value="1"/>
</dbReference>
<keyword evidence="2" id="KW-0813">Transport</keyword>
<evidence type="ECO:0000313" key="11">
    <source>
        <dbReference type="EMBL" id="PVJ00701.1"/>
    </source>
</evidence>
<organism evidence="11 12">
    <name type="scientific">Salmonella enterica</name>
    <name type="common">Salmonella choleraesuis</name>
    <dbReference type="NCBI Taxonomy" id="28901"/>
    <lineage>
        <taxon>Bacteria</taxon>
        <taxon>Pseudomonadati</taxon>
        <taxon>Pseudomonadota</taxon>
        <taxon>Gammaproteobacteria</taxon>
        <taxon>Enterobacterales</taxon>
        <taxon>Enterobacteriaceae</taxon>
        <taxon>Salmonella</taxon>
    </lineage>
</organism>
<sequence>MLLSAILVALIAILSNWWVSHLLTRSWLYPIISGFLVALALGSPIEGMKAAAYINLAYLGWMTVGGTMPGNLPVASVFGTAMTILSGAAPSTAVVFAVPFSLLGILTFQASMSFNALWVHKAEAMLDRGNITGMRMMNYIPSFFVNMVLVGIPAFCMVYFGADFMKNMLTMIPQSLVNAFEVIGGIMPALGIAMLVSFLGKKRLMPFFFLGFFLVAYLNLGIMAIAVFAVIAAVIMNINAEQKVSATKG</sequence>
<keyword evidence="7 9" id="KW-1133">Transmembrane helix</keyword>
<evidence type="ECO:0000256" key="9">
    <source>
        <dbReference type="SAM" id="Phobius"/>
    </source>
</evidence>
<comment type="subcellular location">
    <subcellularLocation>
        <location evidence="1">Cell membrane</location>
        <topology evidence="1">Multi-pass membrane protein</topology>
    </subcellularLocation>
</comment>
<evidence type="ECO:0000256" key="4">
    <source>
        <dbReference type="ARBA" id="ARBA00022597"/>
    </source>
</evidence>
<dbReference type="EMBL" id="RSTN01000030">
    <property type="protein sequence ID" value="MIU22441.1"/>
    <property type="molecule type" value="Genomic_DNA"/>
</dbReference>
<evidence type="ECO:0000256" key="3">
    <source>
        <dbReference type="ARBA" id="ARBA00022475"/>
    </source>
</evidence>
<keyword evidence="4 11" id="KW-0762">Sugar transport</keyword>
<dbReference type="GO" id="GO:0009401">
    <property type="term" value="P:phosphoenolpyruvate-dependent sugar phosphotransferase system"/>
    <property type="evidence" value="ECO:0007669"/>
    <property type="project" value="UniProtKB-KW"/>
</dbReference>
<evidence type="ECO:0000313" key="10">
    <source>
        <dbReference type="EMBL" id="MIU22441.1"/>
    </source>
</evidence>
<dbReference type="Proteomes" id="UP000245912">
    <property type="component" value="Unassembled WGS sequence"/>
</dbReference>
<reference evidence="10" key="2">
    <citation type="submission" date="2018-08" db="EMBL/GenBank/DDBJ databases">
        <authorList>
            <consortium name="GenomeTrakr network: Whole genome sequencing for foodborne pathogen traceback"/>
        </authorList>
    </citation>
    <scope>NUCLEOTIDE SEQUENCE [LARGE SCALE GENOMIC DNA]</scope>
    <source>
        <strain evidence="10">ADRDL-15-6557</strain>
    </source>
</reference>
<dbReference type="AlphaFoldDB" id="A0A2T8TG97"/>